<dbReference type="InterPro" id="IPR021229">
    <property type="entry name" value="DUF2800"/>
</dbReference>
<dbReference type="EMBL" id="JACCHS010000001">
    <property type="protein sequence ID" value="NYT46336.1"/>
    <property type="molecule type" value="Genomic_DNA"/>
</dbReference>
<evidence type="ECO:0000313" key="1">
    <source>
        <dbReference type="EMBL" id="NYT46336.1"/>
    </source>
</evidence>
<dbReference type="Pfam" id="PF10926">
    <property type="entry name" value="DUF2800"/>
    <property type="match status" value="1"/>
</dbReference>
<organism evidence="1 2">
    <name type="scientific">Candidatus Methanofishera endochildressiae</name>
    <dbReference type="NCBI Taxonomy" id="2738884"/>
    <lineage>
        <taxon>Bacteria</taxon>
        <taxon>Pseudomonadati</taxon>
        <taxon>Pseudomonadota</taxon>
        <taxon>Gammaproteobacteria</taxon>
        <taxon>Candidatus Methanofishera</taxon>
    </lineage>
</organism>
<dbReference type="Proteomes" id="UP000537890">
    <property type="component" value="Unassembled WGS sequence"/>
</dbReference>
<proteinExistence type="predicted"/>
<dbReference type="AlphaFoldDB" id="A0A7Z0MMA8"/>
<comment type="caution">
    <text evidence="1">The sequence shown here is derived from an EMBL/GenBank/DDBJ whole genome shotgun (WGS) entry which is preliminary data.</text>
</comment>
<dbReference type="InterPro" id="IPR011604">
    <property type="entry name" value="PDDEXK-like_dom_sf"/>
</dbReference>
<accession>A0A7Z0MMA8</accession>
<sequence length="316" mass="34580">MSHSRFSPSSSSRWINCPAAAILAENYPDSTNSAAEEGTLAHKLSERFLVYGHSIDNITLEECNSMLGEDVSDEMLDNVNQYVEYCREIAHDNYHRDVSSLNVETAVDFGRYAPGGYGTADAIILDYSGGKIHVLDFKYGRVRVDAFKNTQLMLYALGVYSCMPSGHRDMVHDFVLHVCQPRVFDGFTTYTVSVEELLAFGETIKEKSALALADNPERIAGVVQCKWCPAKGDCSALAEHSKDIVMFDCDDMTNEAVLPDVEKLTSKQRKLILDSQATIVAFMQAVSDSANPEIGVAAVEGCLLLGSRAGTGLIAH</sequence>
<gene>
    <name evidence="1" type="ORF">H0A75_00055</name>
</gene>
<name>A0A7Z0MMA8_9GAMM</name>
<reference evidence="1 2" key="1">
    <citation type="submission" date="2020-05" db="EMBL/GenBank/DDBJ databases">
        <title>Horizontal transmission and recombination maintain forever young bacterial symbiont genomes.</title>
        <authorList>
            <person name="Russell S.L."/>
            <person name="Pepper-Tunick E."/>
            <person name="Svedberg J."/>
            <person name="Byrne A."/>
            <person name="Ruelas Castillo J."/>
            <person name="Vollmers C."/>
            <person name="Beinart R.A."/>
            <person name="Corbett-Detig R."/>
        </authorList>
    </citation>
    <scope>NUCLEOTIDE SEQUENCE [LARGE SCALE GENOMIC DNA]</scope>
    <source>
        <strain evidence="1">4727-3</strain>
    </source>
</reference>
<dbReference type="Gene3D" id="3.90.320.10">
    <property type="match status" value="1"/>
</dbReference>
<evidence type="ECO:0000313" key="2">
    <source>
        <dbReference type="Proteomes" id="UP000537890"/>
    </source>
</evidence>
<protein>
    <submittedName>
        <fullName evidence="1">DUF2800 domain-containing protein</fullName>
    </submittedName>
</protein>